<dbReference type="EMBL" id="JNBR01000400">
    <property type="protein sequence ID" value="OQR93653.1"/>
    <property type="molecule type" value="Genomic_DNA"/>
</dbReference>
<dbReference type="OrthoDB" id="63226at2759"/>
<comment type="caution">
    <text evidence="1">The sequence shown here is derived from an EMBL/GenBank/DDBJ whole genome shotgun (WGS) entry which is preliminary data.</text>
</comment>
<reference evidence="1 2" key="1">
    <citation type="journal article" date="2014" name="Genome Biol. Evol.">
        <title>The secreted proteins of Achlya hypogyna and Thraustotheca clavata identify the ancestral oomycete secretome and reveal gene acquisitions by horizontal gene transfer.</title>
        <authorList>
            <person name="Misner I."/>
            <person name="Blouin N."/>
            <person name="Leonard G."/>
            <person name="Richards T.A."/>
            <person name="Lane C.E."/>
        </authorList>
    </citation>
    <scope>NUCLEOTIDE SEQUENCE [LARGE SCALE GENOMIC DNA]</scope>
    <source>
        <strain evidence="1 2">ATCC 48635</strain>
    </source>
</reference>
<organism evidence="1 2">
    <name type="scientific">Achlya hypogyna</name>
    <name type="common">Oomycete</name>
    <name type="synonym">Protoachlya hypogyna</name>
    <dbReference type="NCBI Taxonomy" id="1202772"/>
    <lineage>
        <taxon>Eukaryota</taxon>
        <taxon>Sar</taxon>
        <taxon>Stramenopiles</taxon>
        <taxon>Oomycota</taxon>
        <taxon>Saprolegniomycetes</taxon>
        <taxon>Saprolegniales</taxon>
        <taxon>Achlyaceae</taxon>
        <taxon>Achlya</taxon>
    </lineage>
</organism>
<evidence type="ECO:0008006" key="3">
    <source>
        <dbReference type="Google" id="ProtNLM"/>
    </source>
</evidence>
<gene>
    <name evidence="1" type="ORF">ACHHYP_02370</name>
</gene>
<dbReference type="AlphaFoldDB" id="A0A1V9Z6M3"/>
<protein>
    <recommendedName>
        <fullName evidence="3">PH domain-containing protein</fullName>
    </recommendedName>
</protein>
<dbReference type="Proteomes" id="UP000243579">
    <property type="component" value="Unassembled WGS sequence"/>
</dbReference>
<proteinExistence type="predicted"/>
<keyword evidence="2" id="KW-1185">Reference proteome</keyword>
<accession>A0A1V9Z6M3</accession>
<name>A0A1V9Z6M3_ACHHY</name>
<evidence type="ECO:0000313" key="1">
    <source>
        <dbReference type="EMBL" id="OQR93653.1"/>
    </source>
</evidence>
<sequence>MKGNAILCASMVDVKAKKCMVSYWKGRFWALRNGELLEAATQHDVERHHKVKRYTVLRGGKWDERPYGIKLETKESGWIYANIAMKATWAMWVHGFLLLDLYYSSSGSVSSRDASCPSEDDIECTPGTSSRRVAFSGQVRVRKIPALTDEEALELFYTKSEMESFKGSVTTLKSFAVVMV</sequence>
<evidence type="ECO:0000313" key="2">
    <source>
        <dbReference type="Proteomes" id="UP000243579"/>
    </source>
</evidence>